<dbReference type="GO" id="GO:0005975">
    <property type="term" value="P:carbohydrate metabolic process"/>
    <property type="evidence" value="ECO:0007669"/>
    <property type="project" value="InterPro"/>
</dbReference>
<dbReference type="AlphaFoldDB" id="A0A4Q2KBW9"/>
<feature type="domain" description="Glycoside Hydrolase 20C C-terminal" evidence="4">
    <location>
        <begin position="406"/>
        <end position="586"/>
    </location>
</feature>
<dbReference type="InterPro" id="IPR041063">
    <property type="entry name" value="Glyco_H_20C_C"/>
</dbReference>
<dbReference type="InterPro" id="IPR017853">
    <property type="entry name" value="GH"/>
</dbReference>
<comment type="similarity">
    <text evidence="1">Belongs to the glycosyl hydrolase 20 family.</text>
</comment>
<dbReference type="Pfam" id="PF18088">
    <property type="entry name" value="Glyco_H_20C_C"/>
    <property type="match status" value="1"/>
</dbReference>
<dbReference type="RefSeq" id="WP_129224192.1">
    <property type="nucleotide sequence ID" value="NZ_SDOZ01000002.1"/>
</dbReference>
<dbReference type="InterPro" id="IPR015883">
    <property type="entry name" value="Glyco_hydro_20_cat"/>
</dbReference>
<dbReference type="InterPro" id="IPR038901">
    <property type="entry name" value="HEXDC-like"/>
</dbReference>
<dbReference type="Proteomes" id="UP000291269">
    <property type="component" value="Unassembled WGS sequence"/>
</dbReference>
<accession>A0A4Q2KBW9</accession>
<evidence type="ECO:0000313" key="6">
    <source>
        <dbReference type="Proteomes" id="UP000291269"/>
    </source>
</evidence>
<dbReference type="Gene3D" id="3.20.20.80">
    <property type="entry name" value="Glycosidases"/>
    <property type="match status" value="1"/>
</dbReference>
<evidence type="ECO:0000313" key="5">
    <source>
        <dbReference type="EMBL" id="RXZ61469.1"/>
    </source>
</evidence>
<gene>
    <name evidence="5" type="ORF">ESZ91_03495</name>
</gene>
<evidence type="ECO:0000259" key="3">
    <source>
        <dbReference type="Pfam" id="PF00728"/>
    </source>
</evidence>
<dbReference type="EMBL" id="SDOZ01000002">
    <property type="protein sequence ID" value="RXZ61469.1"/>
    <property type="molecule type" value="Genomic_DNA"/>
</dbReference>
<dbReference type="OrthoDB" id="383771at2"/>
<feature type="domain" description="Glycoside hydrolase family 20 catalytic" evidence="3">
    <location>
        <begin position="95"/>
        <end position="268"/>
    </location>
</feature>
<sequence>MTFDFTKLSEELRFGARELAAEYGVEEGAGTIVSHRQSDRLSVHREGDTVTIGASTKSEFFRGLIKAFAGETCEQRSAFSHLTLMADCSRDAVLSVPAVKKLVRLLAACGYDRLQLYTEDTYKIENRPRFGYLRGAYTEAELKDLDAYGQALGVTLVPCIQTLAHLSAIFRWGEFCDLRDCNDILLCDDERVYELIDDMFAQLSRSFTARVAHIGMDEAHMVGLGKYLDGHGYQNRFDIIHRHLTRVLQIAEKYGFTCYMWGDMFFRLAFGGEYYRFDREIPQEVIDSIPKNVNLVYWDYYQTDRKVYDGMIESYRKIGNPMSFAGGAWRWSGFMPQNRFSLNASRLALDSCIGHGVDDIAVTAWGDNGGEASIFSVLPSVVYFAERRYGGDVKTSFKNIVGCDFEDFLSLDLPDAVYKDLPEGYLANISKIFLYNDLFLGIFDGAAKPEYKRVFRANLKKISAARSRAGKFAYLFDTAYTLLDAVLEKYDFGARLIAAYGANDRETLAALVKDLGRIEKKVRVFYKAFSAQWYRENKPNGMEVHDARLGGLLGRILACKARLTGYLSGDISALEELEEERLGGYERTKGLMYNNWAELISANIV</sequence>
<dbReference type="GO" id="GO:0004563">
    <property type="term" value="F:beta-N-acetylhexosaminidase activity"/>
    <property type="evidence" value="ECO:0007669"/>
    <property type="project" value="UniProtKB-ARBA"/>
</dbReference>
<dbReference type="PANTHER" id="PTHR21040">
    <property type="entry name" value="BCDNA.GH04120"/>
    <property type="match status" value="1"/>
</dbReference>
<proteinExistence type="inferred from homology"/>
<keyword evidence="2" id="KW-0378">Hydrolase</keyword>
<keyword evidence="6" id="KW-1185">Reference proteome</keyword>
<comment type="caution">
    <text evidence="5">The sequence shown here is derived from an EMBL/GenBank/DDBJ whole genome shotgun (WGS) entry which is preliminary data.</text>
</comment>
<evidence type="ECO:0000256" key="1">
    <source>
        <dbReference type="ARBA" id="ARBA00006285"/>
    </source>
</evidence>
<reference evidence="5 6" key="1">
    <citation type="journal article" date="2019" name="Gut">
        <title>Antibiotics-induced monodominance of a novel gut bacterial order.</title>
        <authorList>
            <person name="Hildebrand F."/>
            <person name="Moitinho-Silva L."/>
            <person name="Blasche S."/>
            <person name="Jahn M.T."/>
            <person name="Gossmann T.I."/>
            <person name="Heuerta-Cepas J."/>
            <person name="Hercog R."/>
            <person name="Luetge M."/>
            <person name="Bahram M."/>
            <person name="Pryszlak A."/>
            <person name="Alves R.J."/>
            <person name="Waszak S.M."/>
            <person name="Zhu A."/>
            <person name="Ye L."/>
            <person name="Costea P.I."/>
            <person name="Aalvink S."/>
            <person name="Belzer C."/>
            <person name="Forslund S.K."/>
            <person name="Sunagawa S."/>
            <person name="Hentschel U."/>
            <person name="Merten C."/>
            <person name="Patil K.R."/>
            <person name="Benes V."/>
            <person name="Bork P."/>
        </authorList>
    </citation>
    <scope>NUCLEOTIDE SEQUENCE [LARGE SCALE GENOMIC DNA]</scope>
    <source>
        <strain evidence="5 6">HDS1380</strain>
    </source>
</reference>
<name>A0A4Q2KBW9_9FIRM</name>
<organism evidence="5 6">
    <name type="scientific">Candidatus Borkfalkia ceftriaxoniphila</name>
    <dbReference type="NCBI Taxonomy" id="2508949"/>
    <lineage>
        <taxon>Bacteria</taxon>
        <taxon>Bacillati</taxon>
        <taxon>Bacillota</taxon>
        <taxon>Clostridia</taxon>
        <taxon>Christensenellales</taxon>
        <taxon>Christensenellaceae</taxon>
        <taxon>Candidatus Borkfalkia</taxon>
    </lineage>
</organism>
<dbReference type="Pfam" id="PF00728">
    <property type="entry name" value="Glyco_hydro_20"/>
    <property type="match status" value="1"/>
</dbReference>
<evidence type="ECO:0000256" key="2">
    <source>
        <dbReference type="ARBA" id="ARBA00022801"/>
    </source>
</evidence>
<dbReference type="SUPFAM" id="SSF51445">
    <property type="entry name" value="(Trans)glycosidases"/>
    <property type="match status" value="1"/>
</dbReference>
<dbReference type="Gene3D" id="1.20.120.670">
    <property type="entry name" value="N-acetyl-b-d-glucoasminidase"/>
    <property type="match status" value="1"/>
</dbReference>
<dbReference type="PANTHER" id="PTHR21040:SF8">
    <property type="entry name" value="BCDNA.GH04120"/>
    <property type="match status" value="1"/>
</dbReference>
<dbReference type="CDD" id="cd06565">
    <property type="entry name" value="GH20_GcnA-like"/>
    <property type="match status" value="1"/>
</dbReference>
<evidence type="ECO:0000259" key="4">
    <source>
        <dbReference type="Pfam" id="PF18088"/>
    </source>
</evidence>
<protein>
    <submittedName>
        <fullName evidence="5">Beta-N-acetylhexosaminidase</fullName>
    </submittedName>
</protein>